<dbReference type="EMBL" id="UINC01051388">
    <property type="protein sequence ID" value="SVB65495.1"/>
    <property type="molecule type" value="Genomic_DNA"/>
</dbReference>
<evidence type="ECO:0000313" key="1">
    <source>
        <dbReference type="EMBL" id="SVB65495.1"/>
    </source>
</evidence>
<accession>A0A382FSF2</accession>
<feature type="non-terminal residue" evidence="1">
    <location>
        <position position="320"/>
    </location>
</feature>
<organism evidence="1">
    <name type="scientific">marine metagenome</name>
    <dbReference type="NCBI Taxonomy" id="408172"/>
    <lineage>
        <taxon>unclassified sequences</taxon>
        <taxon>metagenomes</taxon>
        <taxon>ecological metagenomes</taxon>
    </lineage>
</organism>
<sequence>MGDHSRLLPTGLVLLLIFSVLLPLSQPQITPELESESTLELVSTKSGGLIDVANWRIGDEWVYDSEFDVEELIQGGAAGSQVDILTGKLSREVVDIRYETIENVSTLVYELYSYGDFNDYDASLASTISVPGDLRVQVEMEELIRASDLGQITYNMFLDVDFNNITGLASWVVGSELALADMSIDTSYAPPKEIYDFPLNVGEIWDAETTTSTTWSGEVYDNLFELPEDSSNPTTERYEVVGSGDPGVTYPGCSNAYNVTSYDASTGDTTGYRWWCEDARNDAWWHQRIEVGVDLDFRLDQYNPVSRNNELNVDLAFPAW</sequence>
<dbReference type="AlphaFoldDB" id="A0A382FSF2"/>
<reference evidence="1" key="1">
    <citation type="submission" date="2018-05" db="EMBL/GenBank/DDBJ databases">
        <authorList>
            <person name="Lanie J.A."/>
            <person name="Ng W.-L."/>
            <person name="Kazmierczak K.M."/>
            <person name="Andrzejewski T.M."/>
            <person name="Davidsen T.M."/>
            <person name="Wayne K.J."/>
            <person name="Tettelin H."/>
            <person name="Glass J.I."/>
            <person name="Rusch D."/>
            <person name="Podicherti R."/>
            <person name="Tsui H.-C.T."/>
            <person name="Winkler M.E."/>
        </authorList>
    </citation>
    <scope>NUCLEOTIDE SEQUENCE</scope>
</reference>
<proteinExistence type="predicted"/>
<protein>
    <submittedName>
        <fullName evidence="1">Uncharacterized protein</fullName>
    </submittedName>
</protein>
<gene>
    <name evidence="1" type="ORF">METZ01_LOCUS218349</name>
</gene>
<name>A0A382FSF2_9ZZZZ</name>